<evidence type="ECO:0000313" key="3">
    <source>
        <dbReference type="Proteomes" id="UP001287356"/>
    </source>
</evidence>
<organism evidence="2 3">
    <name type="scientific">Lasiosphaeria ovina</name>
    <dbReference type="NCBI Taxonomy" id="92902"/>
    <lineage>
        <taxon>Eukaryota</taxon>
        <taxon>Fungi</taxon>
        <taxon>Dikarya</taxon>
        <taxon>Ascomycota</taxon>
        <taxon>Pezizomycotina</taxon>
        <taxon>Sordariomycetes</taxon>
        <taxon>Sordariomycetidae</taxon>
        <taxon>Sordariales</taxon>
        <taxon>Lasiosphaeriaceae</taxon>
        <taxon>Lasiosphaeria</taxon>
    </lineage>
</organism>
<dbReference type="Gene3D" id="2.40.50.40">
    <property type="match status" value="1"/>
</dbReference>
<sequence length="348" mass="40143">MEDIPGMVFYLAPFNSNKYAAAIIADPANRDRVCEVPHIDTDGPVLRVGLDQQLKNPPYLVQFGRREHNDVILNNRFSRNDQCYFDFNKDTGELLLHDISEKNDTQLLDIIIGTYQYGRKQEEPGAPQIWKTPRQCVVVLGPDPYNKRDWKWIFRIRDAEFLLIPRTTQGQDEATFTEEKRAFAGQPDPNRTIEGTLQRIFTLGLQSLQSKGLTTTYKSASTITFNPHNTRFKTPLEPDEDDAIRYTKLRPLGGGGQGEVHKVVDMYTGNHHAYKIVALDTTTELEDEEEYEVEKILDHRGEGPQTEYLERLWQRRKYVGTLSNLTNAQAMSAQYHRLKKTPRRGTRR</sequence>
<dbReference type="AlphaFoldDB" id="A0AAE0K497"/>
<proteinExistence type="predicted"/>
<evidence type="ECO:0000313" key="2">
    <source>
        <dbReference type="EMBL" id="KAK3369804.1"/>
    </source>
</evidence>
<comment type="subunit">
    <text evidence="1">Component of the NuA4 histone acetyltransferase complex.</text>
</comment>
<reference evidence="2" key="1">
    <citation type="journal article" date="2023" name="Mol. Phylogenet. Evol.">
        <title>Genome-scale phylogeny and comparative genomics of the fungal order Sordariales.</title>
        <authorList>
            <person name="Hensen N."/>
            <person name="Bonometti L."/>
            <person name="Westerberg I."/>
            <person name="Brannstrom I.O."/>
            <person name="Guillou S."/>
            <person name="Cros-Aarteil S."/>
            <person name="Calhoun S."/>
            <person name="Haridas S."/>
            <person name="Kuo A."/>
            <person name="Mondo S."/>
            <person name="Pangilinan J."/>
            <person name="Riley R."/>
            <person name="LaButti K."/>
            <person name="Andreopoulos B."/>
            <person name="Lipzen A."/>
            <person name="Chen C."/>
            <person name="Yan M."/>
            <person name="Daum C."/>
            <person name="Ng V."/>
            <person name="Clum A."/>
            <person name="Steindorff A."/>
            <person name="Ohm R.A."/>
            <person name="Martin F."/>
            <person name="Silar P."/>
            <person name="Natvig D.O."/>
            <person name="Lalanne C."/>
            <person name="Gautier V."/>
            <person name="Ament-Velasquez S.L."/>
            <person name="Kruys A."/>
            <person name="Hutchinson M.I."/>
            <person name="Powell A.J."/>
            <person name="Barry K."/>
            <person name="Miller A.N."/>
            <person name="Grigoriev I.V."/>
            <person name="Debuchy R."/>
            <person name="Gladieux P."/>
            <person name="Hiltunen Thoren M."/>
            <person name="Johannesson H."/>
        </authorList>
    </citation>
    <scope>NUCLEOTIDE SEQUENCE</scope>
    <source>
        <strain evidence="2">CBS 958.72</strain>
    </source>
</reference>
<keyword evidence="3" id="KW-1185">Reference proteome</keyword>
<reference evidence="2" key="2">
    <citation type="submission" date="2023-06" db="EMBL/GenBank/DDBJ databases">
        <authorList>
            <consortium name="Lawrence Berkeley National Laboratory"/>
            <person name="Haridas S."/>
            <person name="Hensen N."/>
            <person name="Bonometti L."/>
            <person name="Westerberg I."/>
            <person name="Brannstrom I.O."/>
            <person name="Guillou S."/>
            <person name="Cros-Aarteil S."/>
            <person name="Calhoun S."/>
            <person name="Kuo A."/>
            <person name="Mondo S."/>
            <person name="Pangilinan J."/>
            <person name="Riley R."/>
            <person name="Labutti K."/>
            <person name="Andreopoulos B."/>
            <person name="Lipzen A."/>
            <person name="Chen C."/>
            <person name="Yanf M."/>
            <person name="Daum C."/>
            <person name="Ng V."/>
            <person name="Clum A."/>
            <person name="Steindorff A."/>
            <person name="Ohm R."/>
            <person name="Martin F."/>
            <person name="Silar P."/>
            <person name="Natvig D."/>
            <person name="Lalanne C."/>
            <person name="Gautier V."/>
            <person name="Ament-Velasquez S.L."/>
            <person name="Kruys A."/>
            <person name="Hutchinson M.I."/>
            <person name="Powell A.J."/>
            <person name="Barry K."/>
            <person name="Miller A.N."/>
            <person name="Grigoriev I.V."/>
            <person name="Debuchy R."/>
            <person name="Gladieux P."/>
            <person name="Thoren M.H."/>
            <person name="Johannesson H."/>
        </authorList>
    </citation>
    <scope>NUCLEOTIDE SEQUENCE</scope>
    <source>
        <strain evidence="2">CBS 958.72</strain>
    </source>
</reference>
<accession>A0AAE0K497</accession>
<evidence type="ECO:0000256" key="1">
    <source>
        <dbReference type="ARBA" id="ARBA00011353"/>
    </source>
</evidence>
<name>A0AAE0K497_9PEZI</name>
<dbReference type="SUPFAM" id="SSF54160">
    <property type="entry name" value="Chromo domain-like"/>
    <property type="match status" value="1"/>
</dbReference>
<dbReference type="EMBL" id="JAULSN010000006">
    <property type="protein sequence ID" value="KAK3369804.1"/>
    <property type="molecule type" value="Genomic_DNA"/>
</dbReference>
<gene>
    <name evidence="2" type="ORF">B0T24DRAFT_681794</name>
</gene>
<dbReference type="InterPro" id="IPR016197">
    <property type="entry name" value="Chromo-like_dom_sf"/>
</dbReference>
<dbReference type="Proteomes" id="UP001287356">
    <property type="component" value="Unassembled WGS sequence"/>
</dbReference>
<comment type="caution">
    <text evidence="2">The sequence shown here is derived from an EMBL/GenBank/DDBJ whole genome shotgun (WGS) entry which is preliminary data.</text>
</comment>
<protein>
    <submittedName>
        <fullName evidence="2">Uncharacterized protein</fullName>
    </submittedName>
</protein>